<dbReference type="InterPro" id="IPR052593">
    <property type="entry name" value="MT-associated_AKAP9-binding"/>
</dbReference>
<dbReference type="GO" id="GO:0005813">
    <property type="term" value="C:centrosome"/>
    <property type="evidence" value="ECO:0007669"/>
    <property type="project" value="TreeGrafter"/>
</dbReference>
<dbReference type="PANTHER" id="PTHR46501:SF2">
    <property type="entry name" value="MYOMEGALIN"/>
    <property type="match status" value="1"/>
</dbReference>
<dbReference type="GO" id="GO:0007098">
    <property type="term" value="P:centrosome cycle"/>
    <property type="evidence" value="ECO:0007669"/>
    <property type="project" value="TreeGrafter"/>
</dbReference>
<feature type="non-terminal residue" evidence="2">
    <location>
        <position position="1"/>
    </location>
</feature>
<dbReference type="OrthoDB" id="10255000at2759"/>
<dbReference type="Proteomes" id="UP000765507">
    <property type="component" value="Unassembled WGS sequence"/>
</dbReference>
<proteinExistence type="predicted"/>
<dbReference type="EMBL" id="JAHGAV010000578">
    <property type="protein sequence ID" value="KAG6924517.1"/>
    <property type="molecule type" value="Genomic_DNA"/>
</dbReference>
<protein>
    <submittedName>
        <fullName evidence="2">Phosphodiesterase 4D interacting protein-like</fullName>
    </submittedName>
</protein>
<evidence type="ECO:0000313" key="3">
    <source>
        <dbReference type="Proteomes" id="UP000765507"/>
    </source>
</evidence>
<sequence length="231" mass="24641">AACSGDAHRRPPSSSELDALLAEVRTLRRQLLRGIQVNSALRQQLARPQPEGSAAPLFTAHQATPDWQPFQDSSPSPPVRDVGMSSPAPLSPPALLSAPAPLTHWMKELPVDDPLARRSAPAPAGDTTSGSSASKGRCQVIGHVDDYYALKQQILEGKTLVHQMASLLRPALAMLSPEPHGTEALEWGSIRQLLSATSALRQLLEQCASLLATFWRGALPATPSPAQHQAT</sequence>
<evidence type="ECO:0000313" key="2">
    <source>
        <dbReference type="EMBL" id="KAG6924517.1"/>
    </source>
</evidence>
<comment type="caution">
    <text evidence="2">The sequence shown here is derived from an EMBL/GenBank/DDBJ whole genome shotgun (WGS) entry which is preliminary data.</text>
</comment>
<dbReference type="GO" id="GO:1903358">
    <property type="term" value="P:regulation of Golgi organization"/>
    <property type="evidence" value="ECO:0007669"/>
    <property type="project" value="TreeGrafter"/>
</dbReference>
<dbReference type="GO" id="GO:0060090">
    <property type="term" value="F:molecular adaptor activity"/>
    <property type="evidence" value="ECO:0007669"/>
    <property type="project" value="TreeGrafter"/>
</dbReference>
<gene>
    <name evidence="2" type="ORF">G0U57_017065</name>
</gene>
<dbReference type="GO" id="GO:0090063">
    <property type="term" value="P:positive regulation of microtubule nucleation"/>
    <property type="evidence" value="ECO:0007669"/>
    <property type="project" value="TreeGrafter"/>
</dbReference>
<feature type="non-terminal residue" evidence="2">
    <location>
        <position position="231"/>
    </location>
</feature>
<feature type="region of interest" description="Disordered" evidence="1">
    <location>
        <begin position="115"/>
        <end position="135"/>
    </location>
</feature>
<name>A0A8T1S737_CHESE</name>
<evidence type="ECO:0000256" key="1">
    <source>
        <dbReference type="SAM" id="MobiDB-lite"/>
    </source>
</evidence>
<feature type="region of interest" description="Disordered" evidence="1">
    <location>
        <begin position="65"/>
        <end position="95"/>
    </location>
</feature>
<organism evidence="2 3">
    <name type="scientific">Chelydra serpentina</name>
    <name type="common">Snapping turtle</name>
    <name type="synonym">Testudo serpentina</name>
    <dbReference type="NCBI Taxonomy" id="8475"/>
    <lineage>
        <taxon>Eukaryota</taxon>
        <taxon>Metazoa</taxon>
        <taxon>Chordata</taxon>
        <taxon>Craniata</taxon>
        <taxon>Vertebrata</taxon>
        <taxon>Euteleostomi</taxon>
        <taxon>Archelosauria</taxon>
        <taxon>Testudinata</taxon>
        <taxon>Testudines</taxon>
        <taxon>Cryptodira</taxon>
        <taxon>Durocryptodira</taxon>
        <taxon>Americhelydia</taxon>
        <taxon>Chelydroidea</taxon>
        <taxon>Chelydridae</taxon>
        <taxon>Chelydra</taxon>
    </lineage>
</organism>
<dbReference type="GO" id="GO:0005794">
    <property type="term" value="C:Golgi apparatus"/>
    <property type="evidence" value="ECO:0007669"/>
    <property type="project" value="TreeGrafter"/>
</dbReference>
<keyword evidence="3" id="KW-1185">Reference proteome</keyword>
<feature type="compositionally biased region" description="Low complexity" evidence="1">
    <location>
        <begin position="85"/>
        <end position="95"/>
    </location>
</feature>
<accession>A0A8T1S737</accession>
<reference evidence="2 3" key="1">
    <citation type="journal article" date="2020" name="G3 (Bethesda)">
        <title>Draft Genome of the Common Snapping Turtle, Chelydra serpentina, a Model for Phenotypic Plasticity in Reptiles.</title>
        <authorList>
            <person name="Das D."/>
            <person name="Singh S.K."/>
            <person name="Bierstedt J."/>
            <person name="Erickson A."/>
            <person name="Galli G.L.J."/>
            <person name="Crossley D.A. 2nd"/>
            <person name="Rhen T."/>
        </authorList>
    </citation>
    <scope>NUCLEOTIDE SEQUENCE [LARGE SCALE GENOMIC DNA]</scope>
    <source>
        <strain evidence="2">KW</strain>
    </source>
</reference>
<dbReference type="AlphaFoldDB" id="A0A8T1S737"/>
<dbReference type="PANTHER" id="PTHR46501">
    <property type="entry name" value="MYOMEGALIN"/>
    <property type="match status" value="1"/>
</dbReference>